<feature type="transmembrane region" description="Helical" evidence="8">
    <location>
        <begin position="55"/>
        <end position="76"/>
    </location>
</feature>
<feature type="transmembrane region" description="Helical" evidence="8">
    <location>
        <begin position="285"/>
        <end position="304"/>
    </location>
</feature>
<evidence type="ECO:0000256" key="2">
    <source>
        <dbReference type="ARBA" id="ARBA00006939"/>
    </source>
</evidence>
<dbReference type="Pfam" id="PF02535">
    <property type="entry name" value="Zip"/>
    <property type="match status" value="1"/>
</dbReference>
<name>A0A8B7BP70_PHODC</name>
<keyword evidence="9" id="KW-1185">Reference proteome</keyword>
<dbReference type="GO" id="GO:0005886">
    <property type="term" value="C:plasma membrane"/>
    <property type="evidence" value="ECO:0007669"/>
    <property type="project" value="TreeGrafter"/>
</dbReference>
<dbReference type="GO" id="GO:0005385">
    <property type="term" value="F:zinc ion transmembrane transporter activity"/>
    <property type="evidence" value="ECO:0007669"/>
    <property type="project" value="InterPro"/>
</dbReference>
<keyword evidence="5 8" id="KW-1133">Transmembrane helix</keyword>
<sequence>MEVPMVAGDGECRDEEAAMHLKLVAIAAILVASIAGVAIPLAGRRQRFLRSDGGGFAFVEAFGAGVILATGFVHMLPEAEESLADAAMPARAWTEFPFAGFAAMVAALGTLALDFIGTTFYERKHGAEKGKQKAERVGVWSPSPGSDEFNDDAMHIIGVHAHAAAHGEVDGGGVSSHVRHVVVSQILELGIVSHSVTIGLSLGVSQNPCTIRPLIAALSFHQFFEGFALGAYISQARFSSLKEAVMACFFALTTPGGIGLGLSAASFYDPDSPTAMAAEGLLDSISAGILIYMALVDLVAADFLDRLKNGSTSLRVGSYIALFLGAGLMSLLALRA</sequence>
<keyword evidence="3 8" id="KW-0813">Transport</keyword>
<evidence type="ECO:0000256" key="5">
    <source>
        <dbReference type="ARBA" id="ARBA00022989"/>
    </source>
</evidence>
<dbReference type="PANTHER" id="PTHR11040:SF44">
    <property type="entry name" value="PROTEIN ZNTC-RELATED"/>
    <property type="match status" value="1"/>
</dbReference>
<dbReference type="KEGG" id="pda:103702031"/>
<dbReference type="Proteomes" id="UP000228380">
    <property type="component" value="Chromosome 8"/>
</dbReference>
<keyword evidence="4 8" id="KW-0812">Transmembrane</keyword>
<evidence type="ECO:0000256" key="4">
    <source>
        <dbReference type="ARBA" id="ARBA00022692"/>
    </source>
</evidence>
<evidence type="ECO:0000313" key="9">
    <source>
        <dbReference type="Proteomes" id="UP000228380"/>
    </source>
</evidence>
<comment type="caution">
    <text evidence="8">Lacks conserved residue(s) required for the propagation of feature annotation.</text>
</comment>
<comment type="subcellular location">
    <subcellularLocation>
        <location evidence="1 8">Membrane</location>
        <topology evidence="1 8">Multi-pass membrane protein</topology>
    </subcellularLocation>
</comment>
<accession>A0A8B7BP70</accession>
<feature type="transmembrane region" description="Helical" evidence="8">
    <location>
        <begin position="23"/>
        <end position="43"/>
    </location>
</feature>
<organism evidence="9 10">
    <name type="scientific">Phoenix dactylifera</name>
    <name type="common">Date palm</name>
    <dbReference type="NCBI Taxonomy" id="42345"/>
    <lineage>
        <taxon>Eukaryota</taxon>
        <taxon>Viridiplantae</taxon>
        <taxon>Streptophyta</taxon>
        <taxon>Embryophyta</taxon>
        <taxon>Tracheophyta</taxon>
        <taxon>Spermatophyta</taxon>
        <taxon>Magnoliopsida</taxon>
        <taxon>Liliopsida</taxon>
        <taxon>Arecaceae</taxon>
        <taxon>Coryphoideae</taxon>
        <taxon>Phoeniceae</taxon>
        <taxon>Phoenix</taxon>
    </lineage>
</organism>
<comment type="similarity">
    <text evidence="2 8">Belongs to the ZIP transporter (TC 2.A.5) family.</text>
</comment>
<evidence type="ECO:0000256" key="1">
    <source>
        <dbReference type="ARBA" id="ARBA00004141"/>
    </source>
</evidence>
<keyword evidence="6 8" id="KW-0406">Ion transport</keyword>
<evidence type="ECO:0000256" key="7">
    <source>
        <dbReference type="ARBA" id="ARBA00023136"/>
    </source>
</evidence>
<keyword evidence="7 8" id="KW-0472">Membrane</keyword>
<dbReference type="AlphaFoldDB" id="A0A8B7BP70"/>
<dbReference type="RefSeq" id="XP_008782534.2">
    <property type="nucleotide sequence ID" value="XM_008784312.4"/>
</dbReference>
<dbReference type="InterPro" id="IPR004698">
    <property type="entry name" value="Zn/Fe_permease_fun/pln"/>
</dbReference>
<proteinExistence type="inferred from homology"/>
<dbReference type="InterPro" id="IPR003689">
    <property type="entry name" value="ZIP"/>
</dbReference>
<dbReference type="OrthoDB" id="448280at2759"/>
<gene>
    <name evidence="10" type="primary">LOC103702031</name>
</gene>
<evidence type="ECO:0000256" key="6">
    <source>
        <dbReference type="ARBA" id="ARBA00023065"/>
    </source>
</evidence>
<feature type="transmembrane region" description="Helical" evidence="8">
    <location>
        <begin position="316"/>
        <end position="334"/>
    </location>
</feature>
<reference evidence="9" key="1">
    <citation type="journal article" date="2019" name="Nat. Commun.">
        <title>Genome-wide association mapping of date palm fruit traits.</title>
        <authorList>
            <person name="Hazzouri K.M."/>
            <person name="Gros-Balthazard M."/>
            <person name="Flowers J.M."/>
            <person name="Copetti D."/>
            <person name="Lemansour A."/>
            <person name="Lebrun M."/>
            <person name="Masmoudi K."/>
            <person name="Ferrand S."/>
            <person name="Dhar M.I."/>
            <person name="Fresquez Z.A."/>
            <person name="Rosas U."/>
            <person name="Zhang J."/>
            <person name="Talag J."/>
            <person name="Lee S."/>
            <person name="Kudrna D."/>
            <person name="Powell R.F."/>
            <person name="Leitch I.J."/>
            <person name="Krueger R.R."/>
            <person name="Wing R.A."/>
            <person name="Amiri K.M.A."/>
            <person name="Purugganan M.D."/>
        </authorList>
    </citation>
    <scope>NUCLEOTIDE SEQUENCE [LARGE SCALE GENOMIC DNA]</scope>
    <source>
        <strain evidence="9">cv. Khalas</strain>
    </source>
</reference>
<dbReference type="PANTHER" id="PTHR11040">
    <property type="entry name" value="ZINC/IRON TRANSPORTER"/>
    <property type="match status" value="1"/>
</dbReference>
<reference evidence="10" key="2">
    <citation type="submission" date="2025-08" db="UniProtKB">
        <authorList>
            <consortium name="RefSeq"/>
        </authorList>
    </citation>
    <scope>IDENTIFICATION</scope>
    <source>
        <tissue evidence="10">Young leaves</tissue>
    </source>
</reference>
<feature type="transmembrane region" description="Helical" evidence="8">
    <location>
        <begin position="244"/>
        <end position="265"/>
    </location>
</feature>
<evidence type="ECO:0000256" key="3">
    <source>
        <dbReference type="ARBA" id="ARBA00022448"/>
    </source>
</evidence>
<evidence type="ECO:0000256" key="8">
    <source>
        <dbReference type="RuleBase" id="RU362088"/>
    </source>
</evidence>
<dbReference type="GeneID" id="103702031"/>
<feature type="transmembrane region" description="Helical" evidence="8">
    <location>
        <begin position="96"/>
        <end position="121"/>
    </location>
</feature>
<protein>
    <submittedName>
        <fullName evidence="10">Zinc transporter 10-like</fullName>
    </submittedName>
</protein>
<evidence type="ECO:0000313" key="10">
    <source>
        <dbReference type="RefSeq" id="XP_008782534.2"/>
    </source>
</evidence>
<dbReference type="NCBIfam" id="TIGR00820">
    <property type="entry name" value="zip"/>
    <property type="match status" value="1"/>
</dbReference>